<proteinExistence type="predicted"/>
<name>A0A382ML61_9ZZZZ</name>
<gene>
    <name evidence="1" type="ORF">METZ01_LOCUS302577</name>
</gene>
<protein>
    <submittedName>
        <fullName evidence="1">Uncharacterized protein</fullName>
    </submittedName>
</protein>
<organism evidence="1">
    <name type="scientific">marine metagenome</name>
    <dbReference type="NCBI Taxonomy" id="408172"/>
    <lineage>
        <taxon>unclassified sequences</taxon>
        <taxon>metagenomes</taxon>
        <taxon>ecological metagenomes</taxon>
    </lineage>
</organism>
<dbReference type="AlphaFoldDB" id="A0A382ML61"/>
<accession>A0A382ML61</accession>
<sequence length="41" mass="4595">MPTVSEVLKQTSLAITYNSVSSLKTTYLCLEKQHIIHCKAD</sequence>
<evidence type="ECO:0000313" key="1">
    <source>
        <dbReference type="EMBL" id="SVC49723.1"/>
    </source>
</evidence>
<dbReference type="EMBL" id="UINC01094467">
    <property type="protein sequence ID" value="SVC49723.1"/>
    <property type="molecule type" value="Genomic_DNA"/>
</dbReference>
<reference evidence="1" key="1">
    <citation type="submission" date="2018-05" db="EMBL/GenBank/DDBJ databases">
        <authorList>
            <person name="Lanie J.A."/>
            <person name="Ng W.-L."/>
            <person name="Kazmierczak K.M."/>
            <person name="Andrzejewski T.M."/>
            <person name="Davidsen T.M."/>
            <person name="Wayne K.J."/>
            <person name="Tettelin H."/>
            <person name="Glass J.I."/>
            <person name="Rusch D."/>
            <person name="Podicherti R."/>
            <person name="Tsui H.-C.T."/>
            <person name="Winkler M.E."/>
        </authorList>
    </citation>
    <scope>NUCLEOTIDE SEQUENCE</scope>
</reference>